<evidence type="ECO:0008006" key="3">
    <source>
        <dbReference type="Google" id="ProtNLM"/>
    </source>
</evidence>
<protein>
    <recommendedName>
        <fullName evidence="3">EthD domain-containing protein</fullName>
    </recommendedName>
</protein>
<name>A0A0D2AQE7_9PEZI</name>
<organism evidence="1 2">
    <name type="scientific">Verruconis gallopava</name>
    <dbReference type="NCBI Taxonomy" id="253628"/>
    <lineage>
        <taxon>Eukaryota</taxon>
        <taxon>Fungi</taxon>
        <taxon>Dikarya</taxon>
        <taxon>Ascomycota</taxon>
        <taxon>Pezizomycotina</taxon>
        <taxon>Dothideomycetes</taxon>
        <taxon>Pleosporomycetidae</taxon>
        <taxon>Venturiales</taxon>
        <taxon>Sympoventuriaceae</taxon>
        <taxon>Verruconis</taxon>
    </lineage>
</organism>
<reference evidence="1 2" key="1">
    <citation type="submission" date="2015-01" db="EMBL/GenBank/DDBJ databases">
        <title>The Genome Sequence of Ochroconis gallopava CBS43764.</title>
        <authorList>
            <consortium name="The Broad Institute Genomics Platform"/>
            <person name="Cuomo C."/>
            <person name="de Hoog S."/>
            <person name="Gorbushina A."/>
            <person name="Stielow B."/>
            <person name="Teixiera M."/>
            <person name="Abouelleil A."/>
            <person name="Chapman S.B."/>
            <person name="Priest M."/>
            <person name="Young S.K."/>
            <person name="Wortman J."/>
            <person name="Nusbaum C."/>
            <person name="Birren B."/>
        </authorList>
    </citation>
    <scope>NUCLEOTIDE SEQUENCE [LARGE SCALE GENOMIC DNA]</scope>
    <source>
        <strain evidence="1 2">CBS 43764</strain>
    </source>
</reference>
<dbReference type="Proteomes" id="UP000053259">
    <property type="component" value="Unassembled WGS sequence"/>
</dbReference>
<dbReference type="HOGENOM" id="CLU_073903_1_1_1"/>
<accession>A0A0D2AQE7</accession>
<sequence>MSEPKRSVYSGTPPSGPGIFLSLSKITNNKLLSDDLFNKWYNEVHLVDVLATGAVTRAYRYRNKNPEAERPYLALYICPDMSAIAGEKVKNIPMHSDLLPDGKSIHELVNFDTRFYSTTQEFVKKELNQQDLFPVLMLAGMQPKDGAAEDMDKWYREEHLEQMSLEPGWKRAVRYSLIFQVKNENDPTGTEDAASFLTLYEFGDGNKLGMNVEPLDPMTDWTKRVIGNTEKIEMGIYTQIKALP</sequence>
<evidence type="ECO:0000313" key="2">
    <source>
        <dbReference type="Proteomes" id="UP000053259"/>
    </source>
</evidence>
<dbReference type="InParanoid" id="A0A0D2AQE7"/>
<dbReference type="RefSeq" id="XP_016218757.1">
    <property type="nucleotide sequence ID" value="XM_016353604.1"/>
</dbReference>
<dbReference type="VEuPathDB" id="FungiDB:PV09_00810"/>
<keyword evidence="2" id="KW-1185">Reference proteome</keyword>
<evidence type="ECO:0000313" key="1">
    <source>
        <dbReference type="EMBL" id="KIW08888.1"/>
    </source>
</evidence>
<dbReference type="EMBL" id="KN847530">
    <property type="protein sequence ID" value="KIW08888.1"/>
    <property type="molecule type" value="Genomic_DNA"/>
</dbReference>
<gene>
    <name evidence="1" type="ORF">PV09_00810</name>
</gene>
<dbReference type="AlphaFoldDB" id="A0A0D2AQE7"/>
<proteinExistence type="predicted"/>
<dbReference type="OrthoDB" id="2851338at2759"/>
<dbReference type="GeneID" id="27308783"/>